<dbReference type="InterPro" id="IPR010376">
    <property type="entry name" value="GBBH-like_N"/>
</dbReference>
<evidence type="ECO:0000313" key="4">
    <source>
        <dbReference type="EMBL" id="GGP27605.1"/>
    </source>
</evidence>
<evidence type="ECO:0000313" key="5">
    <source>
        <dbReference type="Proteomes" id="UP000621859"/>
    </source>
</evidence>
<evidence type="ECO:0000256" key="1">
    <source>
        <dbReference type="ARBA" id="ARBA00022723"/>
    </source>
</evidence>
<dbReference type="Gene3D" id="3.30.2020.30">
    <property type="match status" value="1"/>
</dbReference>
<proteinExistence type="predicted"/>
<evidence type="ECO:0000259" key="3">
    <source>
        <dbReference type="Pfam" id="PF06155"/>
    </source>
</evidence>
<organism evidence="4 5">
    <name type="scientific">Silvimonas amylolytica</name>
    <dbReference type="NCBI Taxonomy" id="449663"/>
    <lineage>
        <taxon>Bacteria</taxon>
        <taxon>Pseudomonadati</taxon>
        <taxon>Pseudomonadota</taxon>
        <taxon>Betaproteobacteria</taxon>
        <taxon>Neisseriales</taxon>
        <taxon>Chitinibacteraceae</taxon>
        <taxon>Silvimonas</taxon>
    </lineage>
</organism>
<keyword evidence="5" id="KW-1185">Reference proteome</keyword>
<keyword evidence="1" id="KW-0479">Metal-binding</keyword>
<name>A0ABQ2PPR3_9NEIS</name>
<keyword evidence="2" id="KW-0408">Iron</keyword>
<dbReference type="Proteomes" id="UP000621859">
    <property type="component" value="Unassembled WGS sequence"/>
</dbReference>
<evidence type="ECO:0000256" key="2">
    <source>
        <dbReference type="ARBA" id="ARBA00023004"/>
    </source>
</evidence>
<comment type="caution">
    <text evidence="4">The sequence shown here is derived from an EMBL/GenBank/DDBJ whole genome shotgun (WGS) entry which is preliminary data.</text>
</comment>
<dbReference type="PANTHER" id="PTHR35303">
    <property type="entry name" value="OS02G0197800 PROTEIN"/>
    <property type="match status" value="1"/>
</dbReference>
<dbReference type="EMBL" id="BMLY01000006">
    <property type="protein sequence ID" value="GGP27605.1"/>
    <property type="molecule type" value="Genomic_DNA"/>
</dbReference>
<protein>
    <recommendedName>
        <fullName evidence="3">Gamma-butyrobetaine hydroxylase-like N-terminal domain-containing protein</fullName>
    </recommendedName>
</protein>
<dbReference type="PANTHER" id="PTHR35303:SF8">
    <property type="entry name" value="GAMMA-BUTYROBETAINE HYDROXYLASE-LIKE N-TERMINAL DOMAIN-CONTAINING PROTEIN"/>
    <property type="match status" value="1"/>
</dbReference>
<reference evidence="5" key="1">
    <citation type="journal article" date="2019" name="Int. J. Syst. Evol. Microbiol.">
        <title>The Global Catalogue of Microorganisms (GCM) 10K type strain sequencing project: providing services to taxonomists for standard genome sequencing and annotation.</title>
        <authorList>
            <consortium name="The Broad Institute Genomics Platform"/>
            <consortium name="The Broad Institute Genome Sequencing Center for Infectious Disease"/>
            <person name="Wu L."/>
            <person name="Ma J."/>
        </authorList>
    </citation>
    <scope>NUCLEOTIDE SEQUENCE [LARGE SCALE GENOMIC DNA]</scope>
    <source>
        <strain evidence="5">CGMCC 1.8860</strain>
    </source>
</reference>
<feature type="domain" description="Gamma-butyrobetaine hydroxylase-like N-terminal" evidence="3">
    <location>
        <begin position="12"/>
        <end position="85"/>
    </location>
</feature>
<dbReference type="InterPro" id="IPR038492">
    <property type="entry name" value="GBBH-like_N_sf"/>
</dbReference>
<dbReference type="Pfam" id="PF06155">
    <property type="entry name" value="GBBH-like_N"/>
    <property type="match status" value="1"/>
</dbReference>
<dbReference type="RefSeq" id="WP_188696811.1">
    <property type="nucleotide sequence ID" value="NZ_BMLY01000006.1"/>
</dbReference>
<sequence>MTPQQVVLTPTALLLDWGDGAVRLTHAALRGACRCSQCESARRQGHPLALSQDVRIVRLEALGHYAVQLVFSDGHDRGIYPWEMLARLSALALQVSAST</sequence>
<gene>
    <name evidence="4" type="ORF">GCM10010971_34240</name>
</gene>
<accession>A0ABQ2PPR3</accession>